<protein>
    <submittedName>
        <fullName evidence="1">Uncharacterized protein</fullName>
    </submittedName>
</protein>
<name>A0A8I0NZ67_9ACTN</name>
<dbReference type="AlphaFoldDB" id="A0A8I0NZ67"/>
<dbReference type="Proteomes" id="UP000629287">
    <property type="component" value="Unassembled WGS sequence"/>
</dbReference>
<dbReference type="OrthoDB" id="4268522at2"/>
<dbReference type="RefSeq" id="WP_046914275.1">
    <property type="nucleotide sequence ID" value="NZ_JADBGF010000001.1"/>
</dbReference>
<keyword evidence="2" id="KW-1185">Reference proteome</keyword>
<evidence type="ECO:0000313" key="1">
    <source>
        <dbReference type="EMBL" id="MBE1596546.1"/>
    </source>
</evidence>
<sequence length="63" mass="6964">MRIPGFAVEPTAARGANAGDLLVPQQFTCEEELRPVCRHQCRNAHNPAACVRKCVARLCAETW</sequence>
<dbReference type="EMBL" id="JADBGF010000001">
    <property type="protein sequence ID" value="MBE1596546.1"/>
    <property type="molecule type" value="Genomic_DNA"/>
</dbReference>
<reference evidence="1 2" key="1">
    <citation type="submission" date="2020-10" db="EMBL/GenBank/DDBJ databases">
        <title>Sequencing the genomes of 1000 actinobacteria strains.</title>
        <authorList>
            <person name="Klenk H.-P."/>
        </authorList>
    </citation>
    <scope>NUCLEOTIDE SEQUENCE [LARGE SCALE GENOMIC DNA]</scope>
    <source>
        <strain evidence="1 2">DSM 41803</strain>
    </source>
</reference>
<evidence type="ECO:0000313" key="2">
    <source>
        <dbReference type="Proteomes" id="UP000629287"/>
    </source>
</evidence>
<gene>
    <name evidence="1" type="ORF">H4687_002675</name>
</gene>
<organism evidence="1 2">
    <name type="scientific">Streptomyces stelliscabiei</name>
    <dbReference type="NCBI Taxonomy" id="146820"/>
    <lineage>
        <taxon>Bacteria</taxon>
        <taxon>Bacillati</taxon>
        <taxon>Actinomycetota</taxon>
        <taxon>Actinomycetes</taxon>
        <taxon>Kitasatosporales</taxon>
        <taxon>Streptomycetaceae</taxon>
        <taxon>Streptomyces</taxon>
    </lineage>
</organism>
<dbReference type="GeneID" id="86827267"/>
<accession>A0A8I0NZ67</accession>
<proteinExistence type="predicted"/>
<comment type="caution">
    <text evidence="1">The sequence shown here is derived from an EMBL/GenBank/DDBJ whole genome shotgun (WGS) entry which is preliminary data.</text>
</comment>